<dbReference type="Gene3D" id="3.30.9.10">
    <property type="entry name" value="D-Amino Acid Oxidase, subunit A, domain 2"/>
    <property type="match status" value="1"/>
</dbReference>
<reference evidence="2 3" key="1">
    <citation type="submission" date="2023-03" db="EMBL/GenBank/DDBJ databases">
        <title>Genome insight into feeding habits of ladybird beetles.</title>
        <authorList>
            <person name="Li H.-S."/>
            <person name="Huang Y.-H."/>
            <person name="Pang H."/>
        </authorList>
    </citation>
    <scope>NUCLEOTIDE SEQUENCE [LARGE SCALE GENOMIC DNA]</scope>
    <source>
        <strain evidence="2">SYSU_2023b</strain>
        <tissue evidence="2">Whole body</tissue>
    </source>
</reference>
<dbReference type="Proteomes" id="UP001431783">
    <property type="component" value="Unassembled WGS sequence"/>
</dbReference>
<proteinExistence type="predicted"/>
<organism evidence="2 3">
    <name type="scientific">Henosepilachna vigintioctopunctata</name>
    <dbReference type="NCBI Taxonomy" id="420089"/>
    <lineage>
        <taxon>Eukaryota</taxon>
        <taxon>Metazoa</taxon>
        <taxon>Ecdysozoa</taxon>
        <taxon>Arthropoda</taxon>
        <taxon>Hexapoda</taxon>
        <taxon>Insecta</taxon>
        <taxon>Pterygota</taxon>
        <taxon>Neoptera</taxon>
        <taxon>Endopterygota</taxon>
        <taxon>Coleoptera</taxon>
        <taxon>Polyphaga</taxon>
        <taxon>Cucujiformia</taxon>
        <taxon>Coccinelloidea</taxon>
        <taxon>Coccinellidae</taxon>
        <taxon>Epilachninae</taxon>
        <taxon>Epilachnini</taxon>
        <taxon>Henosepilachna</taxon>
    </lineage>
</organism>
<dbReference type="GO" id="GO:1901053">
    <property type="term" value="P:sarcosine catabolic process"/>
    <property type="evidence" value="ECO:0007669"/>
    <property type="project" value="TreeGrafter"/>
</dbReference>
<comment type="caution">
    <text evidence="2">The sequence shown here is derived from an EMBL/GenBank/DDBJ whole genome shotgun (WGS) entry which is preliminary data.</text>
</comment>
<keyword evidence="3" id="KW-1185">Reference proteome</keyword>
<evidence type="ECO:0000313" key="2">
    <source>
        <dbReference type="EMBL" id="KAK9875707.1"/>
    </source>
</evidence>
<dbReference type="Gene3D" id="3.50.50.60">
    <property type="entry name" value="FAD/NAD(P)-binding domain"/>
    <property type="match status" value="1"/>
</dbReference>
<dbReference type="GO" id="GO:0008480">
    <property type="term" value="F:sarcosine dehydrogenase activity"/>
    <property type="evidence" value="ECO:0007669"/>
    <property type="project" value="TreeGrafter"/>
</dbReference>
<accession>A0AAW1U4T9</accession>
<dbReference type="InterPro" id="IPR036188">
    <property type="entry name" value="FAD/NAD-bd_sf"/>
</dbReference>
<dbReference type="Pfam" id="PF01266">
    <property type="entry name" value="DAO"/>
    <property type="match status" value="1"/>
</dbReference>
<dbReference type="PANTHER" id="PTHR13847:SF200">
    <property type="entry name" value="SARCOSINE DEHYDROGENASE, MITOCHONDRIAL"/>
    <property type="match status" value="1"/>
</dbReference>
<dbReference type="AlphaFoldDB" id="A0AAW1U4T9"/>
<dbReference type="SUPFAM" id="SSF51905">
    <property type="entry name" value="FAD/NAD(P)-binding domain"/>
    <property type="match status" value="1"/>
</dbReference>
<sequence length="420" mass="46347">MLRISTASFLKRQFKRKNLRKLTKCDFSSSNQVPTQADVVVIGGGVAGCNLLYQLSKRGIQAVLLEQGKLTNGTTWHTDGLLWRLSRPSDVDITLLEASKNIYLGLEQDTGVDPGLVQHGGIFIARKDERLEEYKRLHTFAHYFDIDTQIISPSDAAKLSPILDPTKFIAALYSPQDGHIDPTMLCSSLVKGATKRGAQVIENCRLTNILTEPVANMRKITGIETSLGKIKTGCVVNSAGVWSRDVSLMLGLDIPLVPMKHAYIVTDSVPEVRSTPNIRDHDGNLYIKIQGDSINLGGYEINPEILKEVAQDFSFAQYELDMSIFEVHLERAKEICPIFNTIGIKSTVCGPESFTPDHKPLIGEDPKVLGLFYNCGYNSGGMQLSGGCAEQLAIWIATGGPEIQMFNLRHKKIQQTATNR</sequence>
<feature type="domain" description="FAD dependent oxidoreductase" evidence="1">
    <location>
        <begin position="38"/>
        <end position="393"/>
    </location>
</feature>
<evidence type="ECO:0000313" key="3">
    <source>
        <dbReference type="Proteomes" id="UP001431783"/>
    </source>
</evidence>
<protein>
    <recommendedName>
        <fullName evidence="1">FAD dependent oxidoreductase domain-containing protein</fullName>
    </recommendedName>
</protein>
<name>A0AAW1U4T9_9CUCU</name>
<dbReference type="SUPFAM" id="SSF54373">
    <property type="entry name" value="FAD-linked reductases, C-terminal domain"/>
    <property type="match status" value="1"/>
</dbReference>
<dbReference type="PANTHER" id="PTHR13847">
    <property type="entry name" value="SARCOSINE DEHYDROGENASE-RELATED"/>
    <property type="match status" value="1"/>
</dbReference>
<gene>
    <name evidence="2" type="ORF">WA026_009504</name>
</gene>
<dbReference type="EMBL" id="JARQZJ010000034">
    <property type="protein sequence ID" value="KAK9875707.1"/>
    <property type="molecule type" value="Genomic_DNA"/>
</dbReference>
<dbReference type="GO" id="GO:0005759">
    <property type="term" value="C:mitochondrial matrix"/>
    <property type="evidence" value="ECO:0007669"/>
    <property type="project" value="TreeGrafter"/>
</dbReference>
<evidence type="ECO:0000259" key="1">
    <source>
        <dbReference type="Pfam" id="PF01266"/>
    </source>
</evidence>
<dbReference type="InterPro" id="IPR006076">
    <property type="entry name" value="FAD-dep_OxRdtase"/>
</dbReference>